<dbReference type="PANTHER" id="PTHR43861">
    <property type="entry name" value="TRANS-ACONITATE 2-METHYLTRANSFERASE-RELATED"/>
    <property type="match status" value="1"/>
</dbReference>
<dbReference type="CDD" id="cd02440">
    <property type="entry name" value="AdoMet_MTases"/>
    <property type="match status" value="1"/>
</dbReference>
<proteinExistence type="predicted"/>
<organism evidence="1 2">
    <name type="scientific">Desulfotruncus arcticus DSM 17038</name>
    <dbReference type="NCBI Taxonomy" id="1121424"/>
    <lineage>
        <taxon>Bacteria</taxon>
        <taxon>Bacillati</taxon>
        <taxon>Bacillota</taxon>
        <taxon>Clostridia</taxon>
        <taxon>Eubacteriales</taxon>
        <taxon>Desulfallaceae</taxon>
        <taxon>Desulfotruncus</taxon>
    </lineage>
</organism>
<dbReference type="Proteomes" id="UP000199337">
    <property type="component" value="Unassembled WGS sequence"/>
</dbReference>
<keyword evidence="2" id="KW-1185">Reference proteome</keyword>
<dbReference type="EMBL" id="FOOX01000011">
    <property type="protein sequence ID" value="SFG89744.1"/>
    <property type="molecule type" value="Genomic_DNA"/>
</dbReference>
<keyword evidence="1" id="KW-0489">Methyltransferase</keyword>
<reference evidence="2" key="1">
    <citation type="submission" date="2016-10" db="EMBL/GenBank/DDBJ databases">
        <authorList>
            <person name="Varghese N."/>
            <person name="Submissions S."/>
        </authorList>
    </citation>
    <scope>NUCLEOTIDE SEQUENCE [LARGE SCALE GENOMIC DNA]</scope>
    <source>
        <strain evidence="2">DSM 17038</strain>
    </source>
</reference>
<evidence type="ECO:0000313" key="1">
    <source>
        <dbReference type="EMBL" id="SFG89744.1"/>
    </source>
</evidence>
<gene>
    <name evidence="1" type="ORF">SAMN05660649_03072</name>
</gene>
<dbReference type="AlphaFoldDB" id="A0A1I2VKA5"/>
<sequence length="234" mass="27430">MKEIFDSYVENTFGRYEQASLKFIQFEKNYKCFFPSNNNAKLLDIGVGRGEMLSCMKNWGYEQYFGVDISPSTISFCKSLGLNCLLVEDSTAWLKEKNNEFDLITLLDVLEHIKKEHTIEFLKAIKLSLKDNGTLIIQVPNLQAPDGQLHRYNDFTHEVGFIEHSFQQVLMAAGFKNIHFDGFEEYVCGGWRENVKKTLRTWYWKYIRFTRLINRNINPQILHPIFYAVVKNDV</sequence>
<dbReference type="GO" id="GO:0008168">
    <property type="term" value="F:methyltransferase activity"/>
    <property type="evidence" value="ECO:0007669"/>
    <property type="project" value="UniProtKB-KW"/>
</dbReference>
<evidence type="ECO:0000313" key="2">
    <source>
        <dbReference type="Proteomes" id="UP000199337"/>
    </source>
</evidence>
<dbReference type="PANTHER" id="PTHR43861:SF6">
    <property type="entry name" value="METHYLTRANSFERASE TYPE 11"/>
    <property type="match status" value="1"/>
</dbReference>
<keyword evidence="1" id="KW-0808">Transferase</keyword>
<dbReference type="GO" id="GO:0032259">
    <property type="term" value="P:methylation"/>
    <property type="evidence" value="ECO:0007669"/>
    <property type="project" value="UniProtKB-KW"/>
</dbReference>
<dbReference type="Pfam" id="PF13489">
    <property type="entry name" value="Methyltransf_23"/>
    <property type="match status" value="1"/>
</dbReference>
<dbReference type="RefSeq" id="WP_165613551.1">
    <property type="nucleotide sequence ID" value="NZ_FOOX01000011.1"/>
</dbReference>
<dbReference type="SUPFAM" id="SSF53335">
    <property type="entry name" value="S-adenosyl-L-methionine-dependent methyltransferases"/>
    <property type="match status" value="1"/>
</dbReference>
<dbReference type="InterPro" id="IPR029063">
    <property type="entry name" value="SAM-dependent_MTases_sf"/>
</dbReference>
<dbReference type="STRING" id="341036.SAMN05660649_03072"/>
<name>A0A1I2VKA5_9FIRM</name>
<accession>A0A1I2VKA5</accession>
<protein>
    <submittedName>
        <fullName evidence="1">Methyltransferase domain-containing protein</fullName>
    </submittedName>
</protein>
<dbReference type="Gene3D" id="3.40.50.150">
    <property type="entry name" value="Vaccinia Virus protein VP39"/>
    <property type="match status" value="1"/>
</dbReference>